<dbReference type="OrthoDB" id="5856755at2759"/>
<evidence type="ECO:0000256" key="1">
    <source>
        <dbReference type="SAM" id="MobiDB-lite"/>
    </source>
</evidence>
<comment type="caution">
    <text evidence="2">The sequence shown here is derived from an EMBL/GenBank/DDBJ whole genome shotgun (WGS) entry which is preliminary data.</text>
</comment>
<proteinExistence type="predicted"/>
<feature type="compositionally biased region" description="Basic and acidic residues" evidence="1">
    <location>
        <begin position="29"/>
        <end position="39"/>
    </location>
</feature>
<feature type="region of interest" description="Disordered" evidence="1">
    <location>
        <begin position="29"/>
        <end position="79"/>
    </location>
</feature>
<keyword evidence="3" id="KW-1185">Reference proteome</keyword>
<organism evidence="2 3">
    <name type="scientific">Diploscapter pachys</name>
    <dbReference type="NCBI Taxonomy" id="2018661"/>
    <lineage>
        <taxon>Eukaryota</taxon>
        <taxon>Metazoa</taxon>
        <taxon>Ecdysozoa</taxon>
        <taxon>Nematoda</taxon>
        <taxon>Chromadorea</taxon>
        <taxon>Rhabditida</taxon>
        <taxon>Rhabditina</taxon>
        <taxon>Rhabditomorpha</taxon>
        <taxon>Rhabditoidea</taxon>
        <taxon>Rhabditidae</taxon>
        <taxon>Diploscapter</taxon>
    </lineage>
</organism>
<dbReference type="STRING" id="2018661.A0A2A2L7N3"/>
<reference evidence="2 3" key="1">
    <citation type="journal article" date="2017" name="Curr. Biol.">
        <title>Genome architecture and evolution of a unichromosomal asexual nematode.</title>
        <authorList>
            <person name="Fradin H."/>
            <person name="Zegar C."/>
            <person name="Gutwein M."/>
            <person name="Lucas J."/>
            <person name="Kovtun M."/>
            <person name="Corcoran D."/>
            <person name="Baugh L.R."/>
            <person name="Kiontke K."/>
            <person name="Gunsalus K."/>
            <person name="Fitch D.H."/>
            <person name="Piano F."/>
        </authorList>
    </citation>
    <scope>NUCLEOTIDE SEQUENCE [LARGE SCALE GENOMIC DNA]</scope>
    <source>
        <strain evidence="2">PF1309</strain>
    </source>
</reference>
<dbReference type="Proteomes" id="UP000218231">
    <property type="component" value="Unassembled WGS sequence"/>
</dbReference>
<sequence>MSLGSMTVMSYDIWKAKCAAEKKRLEEERKMLGLPEESKSNNPSETLRKYAKDPSSLPNDVMFSRKRTHSTSTNEEIPKISPKDAHEKKGRYILLPTIPAMKIFVKDDDQVVLDRATGCNILASTSTDNSMQPNQPNPIIVSPTTSFMSPALSAGASAITLPTIYTYQSNQPQAALLAPPLIKPVPLVSHTQASVISSMPSADPSALFRSLQQQSLLPVPDSNPFQSLLVSSLASSSLPQTPLTSAADVVQLLAQQQQLAALLRVSAAPPSLTHPHPQPHPQSIAAPAFRSVTLPSTVPSLPPHSQLPVPVSSPSFLLPPSTTADLLQSLLNHSRQQQPIISHGI</sequence>
<protein>
    <submittedName>
        <fullName evidence="2">Uncharacterized protein</fullName>
    </submittedName>
</protein>
<name>A0A2A2L7N3_9BILA</name>
<dbReference type="EMBL" id="LIAE01007084">
    <property type="protein sequence ID" value="PAV82057.1"/>
    <property type="molecule type" value="Genomic_DNA"/>
</dbReference>
<evidence type="ECO:0000313" key="2">
    <source>
        <dbReference type="EMBL" id="PAV82057.1"/>
    </source>
</evidence>
<accession>A0A2A2L7N3</accession>
<evidence type="ECO:0000313" key="3">
    <source>
        <dbReference type="Proteomes" id="UP000218231"/>
    </source>
</evidence>
<dbReference type="AlphaFoldDB" id="A0A2A2L7N3"/>
<gene>
    <name evidence="2" type="ORF">WR25_11098</name>
</gene>